<keyword evidence="2" id="KW-1185">Reference proteome</keyword>
<evidence type="ECO:0000313" key="1">
    <source>
        <dbReference type="EMBL" id="MFC7420516.1"/>
    </source>
</evidence>
<proteinExistence type="predicted"/>
<name>A0ABW2QYD1_9NEIS</name>
<evidence type="ECO:0008006" key="3">
    <source>
        <dbReference type="Google" id="ProtNLM"/>
    </source>
</evidence>
<gene>
    <name evidence="1" type="ORF">ACFQNF_11605</name>
</gene>
<evidence type="ECO:0000313" key="2">
    <source>
        <dbReference type="Proteomes" id="UP001596473"/>
    </source>
</evidence>
<sequence length="518" mass="57305">MSHYTLLLSNTRLIAFHLEKNQLLEHAHFALDDAGKEAFEGYLEVWKEAVFSLLVDVVEEDFQLESIPHLGRSDRNALLARRLDQNYRTTPYRRAFVQSLAKSGGQDKVLMSALTLVPPIDAIVNALLAKKIVLQGIYSAALLAGEMMHKSGLGLEHYLLVSFTSGGGMRQTYLAADGLKFSRVSSLPEDEDLQDAVRLADVIVLEALRARQYLSTLRLLGRDDKLQLAVVAPAGLDCQSAIDEHLAKSGEAAQFVVSNVPLNLLAQKLRLPPADSMLNLLCSWLELHPPANHYGQARHLIHATWRKRGIALRWGSFACLILAMLWSALLVQEAGDIQASINQSLKRTAQIDERLRHFGHLLKQSKASDPAAMKGAYELYTHELLTWPSVEPPAQQVSQILLDFPELVLDELRWNSGRAPPDPAAVQVAEEGASAPVAAPVILELSGRVEPFDLQYRRALASVERLSQRLSRLPGVQVKALILPLNTSSEVGLEGKLVPPDSKRVDFSLRLSWEQKAP</sequence>
<organism evidence="1 2">
    <name type="scientific">Iodobacter arcticus</name>
    <dbReference type="NCBI Taxonomy" id="590593"/>
    <lineage>
        <taxon>Bacteria</taxon>
        <taxon>Pseudomonadati</taxon>
        <taxon>Pseudomonadota</taxon>
        <taxon>Betaproteobacteria</taxon>
        <taxon>Neisseriales</taxon>
        <taxon>Chitinibacteraceae</taxon>
        <taxon>Iodobacter</taxon>
    </lineage>
</organism>
<dbReference type="RefSeq" id="WP_380188122.1">
    <property type="nucleotide sequence ID" value="NZ_JBHTBQ010000019.1"/>
</dbReference>
<accession>A0ABW2QYD1</accession>
<protein>
    <recommendedName>
        <fullName evidence="3">GspL periplasmic domain-containing protein</fullName>
    </recommendedName>
</protein>
<comment type="caution">
    <text evidence="1">The sequence shown here is derived from an EMBL/GenBank/DDBJ whole genome shotgun (WGS) entry which is preliminary data.</text>
</comment>
<reference evidence="2" key="1">
    <citation type="journal article" date="2019" name="Int. J. Syst. Evol. Microbiol.">
        <title>The Global Catalogue of Microorganisms (GCM) 10K type strain sequencing project: providing services to taxonomists for standard genome sequencing and annotation.</title>
        <authorList>
            <consortium name="The Broad Institute Genomics Platform"/>
            <consortium name="The Broad Institute Genome Sequencing Center for Infectious Disease"/>
            <person name="Wu L."/>
            <person name="Ma J."/>
        </authorList>
    </citation>
    <scope>NUCLEOTIDE SEQUENCE [LARGE SCALE GENOMIC DNA]</scope>
    <source>
        <strain evidence="2">CCUG 62945</strain>
    </source>
</reference>
<dbReference type="EMBL" id="JBHTBQ010000019">
    <property type="protein sequence ID" value="MFC7420516.1"/>
    <property type="molecule type" value="Genomic_DNA"/>
</dbReference>
<dbReference type="Proteomes" id="UP001596473">
    <property type="component" value="Unassembled WGS sequence"/>
</dbReference>